<protein>
    <submittedName>
        <fullName evidence="2">Uncharacterized protein</fullName>
    </submittedName>
</protein>
<organism evidence="2 3">
    <name type="scientific">Portunus trituberculatus</name>
    <name type="common">Swimming crab</name>
    <name type="synonym">Neptunus trituberculatus</name>
    <dbReference type="NCBI Taxonomy" id="210409"/>
    <lineage>
        <taxon>Eukaryota</taxon>
        <taxon>Metazoa</taxon>
        <taxon>Ecdysozoa</taxon>
        <taxon>Arthropoda</taxon>
        <taxon>Crustacea</taxon>
        <taxon>Multicrustacea</taxon>
        <taxon>Malacostraca</taxon>
        <taxon>Eumalacostraca</taxon>
        <taxon>Eucarida</taxon>
        <taxon>Decapoda</taxon>
        <taxon>Pleocyemata</taxon>
        <taxon>Brachyura</taxon>
        <taxon>Eubrachyura</taxon>
        <taxon>Portunoidea</taxon>
        <taxon>Portunidae</taxon>
        <taxon>Portuninae</taxon>
        <taxon>Portunus</taxon>
    </lineage>
</organism>
<evidence type="ECO:0000256" key="1">
    <source>
        <dbReference type="SAM" id="MobiDB-lite"/>
    </source>
</evidence>
<feature type="region of interest" description="Disordered" evidence="1">
    <location>
        <begin position="43"/>
        <end position="64"/>
    </location>
</feature>
<proteinExistence type="predicted"/>
<name>A0A5B7GUP9_PORTR</name>
<feature type="compositionally biased region" description="Polar residues" evidence="1">
    <location>
        <begin position="53"/>
        <end position="64"/>
    </location>
</feature>
<evidence type="ECO:0000313" key="3">
    <source>
        <dbReference type="Proteomes" id="UP000324222"/>
    </source>
</evidence>
<dbReference type="AlphaFoldDB" id="A0A5B7GUP9"/>
<evidence type="ECO:0000313" key="2">
    <source>
        <dbReference type="EMBL" id="MPC63780.1"/>
    </source>
</evidence>
<dbReference type="Proteomes" id="UP000324222">
    <property type="component" value="Unassembled WGS sequence"/>
</dbReference>
<gene>
    <name evidence="2" type="ORF">E2C01_057883</name>
</gene>
<reference evidence="2 3" key="1">
    <citation type="submission" date="2019-05" db="EMBL/GenBank/DDBJ databases">
        <title>Another draft genome of Portunus trituberculatus and its Hox gene families provides insights of decapod evolution.</title>
        <authorList>
            <person name="Jeong J.-H."/>
            <person name="Song I."/>
            <person name="Kim S."/>
            <person name="Choi T."/>
            <person name="Kim D."/>
            <person name="Ryu S."/>
            <person name="Kim W."/>
        </authorList>
    </citation>
    <scope>NUCLEOTIDE SEQUENCE [LARGE SCALE GENOMIC DNA]</scope>
    <source>
        <tissue evidence="2">Muscle</tissue>
    </source>
</reference>
<comment type="caution">
    <text evidence="2">The sequence shown here is derived from an EMBL/GenBank/DDBJ whole genome shotgun (WGS) entry which is preliminary data.</text>
</comment>
<accession>A0A5B7GUP9</accession>
<keyword evidence="3" id="KW-1185">Reference proteome</keyword>
<dbReference type="EMBL" id="VSRR010021249">
    <property type="protein sequence ID" value="MPC63780.1"/>
    <property type="molecule type" value="Genomic_DNA"/>
</dbReference>
<sequence>MEVAVLWPCVVVSRLYHKEPRHLVPFRLQHPSNCNMNNNTTQNPYRDQIAPPFNTNKNNYTAHN</sequence>